<dbReference type="AlphaFoldDB" id="A0A699XA44"/>
<name>A0A699XA44_TANCI</name>
<feature type="non-terminal residue" evidence="2">
    <location>
        <position position="72"/>
    </location>
</feature>
<dbReference type="Pfam" id="PF17862">
    <property type="entry name" value="AAA_lid_3"/>
    <property type="match status" value="1"/>
</dbReference>
<reference evidence="2" key="1">
    <citation type="journal article" date="2019" name="Sci. Rep.">
        <title>Draft genome of Tanacetum cinerariifolium, the natural source of mosquito coil.</title>
        <authorList>
            <person name="Yamashiro T."/>
            <person name="Shiraishi A."/>
            <person name="Satake H."/>
            <person name="Nakayama K."/>
        </authorList>
    </citation>
    <scope>NUCLEOTIDE SEQUENCE</scope>
</reference>
<sequence length="72" mass="7992">MSGSDIKEACRDAAMAPIREYIKARRQEGQAMGRHIKADAVRGLQTDDFFGRRGGAAQLQLRESDDDEPGNR</sequence>
<proteinExistence type="predicted"/>
<dbReference type="InterPro" id="IPR041569">
    <property type="entry name" value="AAA_lid_3"/>
</dbReference>
<dbReference type="EMBL" id="BKCJ011816283">
    <property type="protein sequence ID" value="GFD55290.1"/>
    <property type="molecule type" value="Genomic_DNA"/>
</dbReference>
<evidence type="ECO:0000259" key="1">
    <source>
        <dbReference type="Pfam" id="PF17862"/>
    </source>
</evidence>
<comment type="caution">
    <text evidence="2">The sequence shown here is derived from an EMBL/GenBank/DDBJ whole genome shotgun (WGS) entry which is preliminary data.</text>
</comment>
<feature type="domain" description="AAA ATPase AAA+ lid" evidence="1">
    <location>
        <begin position="1"/>
        <end position="27"/>
    </location>
</feature>
<accession>A0A699XA44</accession>
<evidence type="ECO:0000313" key="2">
    <source>
        <dbReference type="EMBL" id="GFD55290.1"/>
    </source>
</evidence>
<organism evidence="2">
    <name type="scientific">Tanacetum cinerariifolium</name>
    <name type="common">Dalmatian daisy</name>
    <name type="synonym">Chrysanthemum cinerariifolium</name>
    <dbReference type="NCBI Taxonomy" id="118510"/>
    <lineage>
        <taxon>Eukaryota</taxon>
        <taxon>Viridiplantae</taxon>
        <taxon>Streptophyta</taxon>
        <taxon>Embryophyta</taxon>
        <taxon>Tracheophyta</taxon>
        <taxon>Spermatophyta</taxon>
        <taxon>Magnoliopsida</taxon>
        <taxon>eudicotyledons</taxon>
        <taxon>Gunneridae</taxon>
        <taxon>Pentapetalae</taxon>
        <taxon>asterids</taxon>
        <taxon>campanulids</taxon>
        <taxon>Asterales</taxon>
        <taxon>Asteraceae</taxon>
        <taxon>Asteroideae</taxon>
        <taxon>Anthemideae</taxon>
        <taxon>Anthemidinae</taxon>
        <taxon>Tanacetum</taxon>
    </lineage>
</organism>
<gene>
    <name evidence="2" type="ORF">Tci_927259</name>
</gene>
<protein>
    <recommendedName>
        <fullName evidence="1">AAA ATPase AAA+ lid domain-containing protein</fullName>
    </recommendedName>
</protein>
<dbReference type="Gene3D" id="1.10.8.60">
    <property type="match status" value="1"/>
</dbReference>